<dbReference type="AlphaFoldDB" id="A0A199VFV7"/>
<gene>
    <name evidence="3" type="ORF">ACMD2_25787</name>
</gene>
<proteinExistence type="predicted"/>
<organism evidence="3 4">
    <name type="scientific">Ananas comosus</name>
    <name type="common">Pineapple</name>
    <name type="synonym">Ananas ananas</name>
    <dbReference type="NCBI Taxonomy" id="4615"/>
    <lineage>
        <taxon>Eukaryota</taxon>
        <taxon>Viridiplantae</taxon>
        <taxon>Streptophyta</taxon>
        <taxon>Embryophyta</taxon>
        <taxon>Tracheophyta</taxon>
        <taxon>Spermatophyta</taxon>
        <taxon>Magnoliopsida</taxon>
        <taxon>Liliopsida</taxon>
        <taxon>Poales</taxon>
        <taxon>Bromeliaceae</taxon>
        <taxon>Bromelioideae</taxon>
        <taxon>Ananas</taxon>
    </lineage>
</organism>
<protein>
    <recommendedName>
        <fullName evidence="2">DUF7771 domain-containing protein</fullName>
    </recommendedName>
</protein>
<name>A0A199VFV7_ANACO</name>
<feature type="domain" description="DUF7771" evidence="2">
    <location>
        <begin position="79"/>
        <end position="165"/>
    </location>
</feature>
<evidence type="ECO:0000259" key="2">
    <source>
        <dbReference type="Pfam" id="PF24974"/>
    </source>
</evidence>
<dbReference type="PANTHER" id="PTHR36487:SF1">
    <property type="entry name" value="OS08G0528200 PROTEIN"/>
    <property type="match status" value="1"/>
</dbReference>
<dbReference type="Pfam" id="PF24974">
    <property type="entry name" value="DUF7771"/>
    <property type="match status" value="1"/>
</dbReference>
<dbReference type="InterPro" id="IPR056673">
    <property type="entry name" value="DUF7771"/>
</dbReference>
<accession>A0A199VFV7</accession>
<evidence type="ECO:0000313" key="4">
    <source>
        <dbReference type="Proteomes" id="UP000092600"/>
    </source>
</evidence>
<sequence length="175" mass="20387">MAGRGHGRGLLLLAILLVVFPSALSELHNIIIVSRMADEVALKCRIRILGETIFFKDFYLKPGVLDEQIFTPTKRPFFIECYYGYKGNYASKVRIFDVVWPDASDCRVDRGGCLYEIKDAVLYKTTRAHGKRVVGDLPIEQCKRFLGIATKCWQRRHRYRLLGEKIDYWEFFWAQ</sequence>
<keyword evidence="1" id="KW-0732">Signal</keyword>
<comment type="caution">
    <text evidence="3">The sequence shown here is derived from an EMBL/GenBank/DDBJ whole genome shotgun (WGS) entry which is preliminary data.</text>
</comment>
<dbReference type="EMBL" id="LSRQ01001938">
    <property type="protein sequence ID" value="OAY75994.1"/>
    <property type="molecule type" value="Genomic_DNA"/>
</dbReference>
<feature type="chain" id="PRO_5008508323" description="DUF7771 domain-containing protein" evidence="1">
    <location>
        <begin position="26"/>
        <end position="175"/>
    </location>
</feature>
<evidence type="ECO:0000256" key="1">
    <source>
        <dbReference type="SAM" id="SignalP"/>
    </source>
</evidence>
<feature type="signal peptide" evidence="1">
    <location>
        <begin position="1"/>
        <end position="25"/>
    </location>
</feature>
<reference evidence="3 4" key="1">
    <citation type="journal article" date="2016" name="DNA Res.">
        <title>The draft genome of MD-2 pineapple using hybrid error correction of long reads.</title>
        <authorList>
            <person name="Redwan R.M."/>
            <person name="Saidin A."/>
            <person name="Kumar S.V."/>
        </authorList>
    </citation>
    <scope>NUCLEOTIDE SEQUENCE [LARGE SCALE GENOMIC DNA]</scope>
    <source>
        <strain evidence="4">cv. MD2</strain>
        <tissue evidence="3">Leaf</tissue>
    </source>
</reference>
<dbReference type="Gramene" id="Aco022936.1.mrna1">
    <property type="protein sequence ID" value="Aco022936.1.mrna1.cds1"/>
    <property type="gene ID" value="Aco022936.1.path1"/>
</dbReference>
<dbReference type="PANTHER" id="PTHR36487">
    <property type="entry name" value="OS09G0296500 PROTEIN-RELATED"/>
    <property type="match status" value="1"/>
</dbReference>
<evidence type="ECO:0000313" key="3">
    <source>
        <dbReference type="EMBL" id="OAY75994.1"/>
    </source>
</evidence>
<dbReference type="Proteomes" id="UP000092600">
    <property type="component" value="Unassembled WGS sequence"/>
</dbReference>